<dbReference type="PANTHER" id="PTHR10491">
    <property type="entry name" value="DTDP-4-DEHYDRORHAMNOSE REDUCTASE"/>
    <property type="match status" value="1"/>
</dbReference>
<evidence type="ECO:0000259" key="1">
    <source>
        <dbReference type="Pfam" id="PF01370"/>
    </source>
</evidence>
<dbReference type="InterPro" id="IPR001509">
    <property type="entry name" value="Epimerase_deHydtase"/>
</dbReference>
<feature type="domain" description="NAD-dependent epimerase/dehydratase" evidence="1">
    <location>
        <begin position="156"/>
        <end position="291"/>
    </location>
</feature>
<dbReference type="EMBL" id="MN738901">
    <property type="protein sequence ID" value="QHT30454.1"/>
    <property type="molecule type" value="Genomic_DNA"/>
</dbReference>
<dbReference type="GO" id="GO:0008830">
    <property type="term" value="F:dTDP-4-dehydrorhamnose 3,5-epimerase activity"/>
    <property type="evidence" value="ECO:0007669"/>
    <property type="project" value="InterPro"/>
</dbReference>
<proteinExistence type="predicted"/>
<dbReference type="PANTHER" id="PTHR10491:SF4">
    <property type="entry name" value="METHIONINE ADENOSYLTRANSFERASE 2 SUBUNIT BETA"/>
    <property type="match status" value="1"/>
</dbReference>
<sequence length="411" mass="47139">MNKYVDNRGELLFPFKNNNIIGDIKQCTVSKNKKHVFRGFHKNNFDKLVTCIQGKMLDIIINLDEMSTDYLKPQYYNLDPNTEHSQIFVPRNHLHGFLTLEEDTILIYHFNGIFADGETKHIHYMDPTLNIALPISNPIISEKDNIKNFIRQVDYIIIGGTGYLGNHIFMTLKKQMKNVMKISTRLEDIEGLKKQLTLFKPKYVINAAGLTGSPNIDWCDNNKEKTIETNITYQLTLCHICKELNIHLTIFGSGGIFKGNVMRKEEDQGDFADKFYSEARIYLENICKHYDNVLYLRINYPLSSCTNKKNLLVKVLGFKSVTNKPMSITCVDTLFPILTQIIENGEIGIMNFVNPGTTTLLKLKKAYNDSCGDTKKIVINNNPNRSCPILDSTKIEKYNPISIEESIQKML</sequence>
<dbReference type="AlphaFoldDB" id="A0A6C0EMQ2"/>
<dbReference type="GO" id="GO:0048270">
    <property type="term" value="F:methionine adenosyltransferase regulator activity"/>
    <property type="evidence" value="ECO:0007669"/>
    <property type="project" value="TreeGrafter"/>
</dbReference>
<dbReference type="SUPFAM" id="SSF51182">
    <property type="entry name" value="RmlC-like cupins"/>
    <property type="match status" value="1"/>
</dbReference>
<reference evidence="2" key="1">
    <citation type="journal article" date="2020" name="Nature">
        <title>Giant virus diversity and host interactions through global metagenomics.</title>
        <authorList>
            <person name="Schulz F."/>
            <person name="Roux S."/>
            <person name="Paez-Espino D."/>
            <person name="Jungbluth S."/>
            <person name="Walsh D.A."/>
            <person name="Denef V.J."/>
            <person name="McMahon K.D."/>
            <person name="Konstantinidis K.T."/>
            <person name="Eloe-Fadrosh E.A."/>
            <person name="Kyrpides N.C."/>
            <person name="Woyke T."/>
        </authorList>
    </citation>
    <scope>NUCLEOTIDE SEQUENCE</scope>
    <source>
        <strain evidence="2">GVMAG-M-3300009149-34</strain>
    </source>
</reference>
<accession>A0A6C0EMQ2</accession>
<dbReference type="SUPFAM" id="SSF51735">
    <property type="entry name" value="NAD(P)-binding Rossmann-fold domains"/>
    <property type="match status" value="1"/>
</dbReference>
<dbReference type="Gene3D" id="2.60.120.10">
    <property type="entry name" value="Jelly Rolls"/>
    <property type="match status" value="1"/>
</dbReference>
<dbReference type="Pfam" id="PF00908">
    <property type="entry name" value="dTDP_sugar_isom"/>
    <property type="match status" value="1"/>
</dbReference>
<name>A0A6C0EMQ2_9ZZZZ</name>
<dbReference type="InterPro" id="IPR036291">
    <property type="entry name" value="NAD(P)-bd_dom_sf"/>
</dbReference>
<dbReference type="InterPro" id="IPR000888">
    <property type="entry name" value="RmlC-like"/>
</dbReference>
<evidence type="ECO:0000313" key="2">
    <source>
        <dbReference type="EMBL" id="QHT30454.1"/>
    </source>
</evidence>
<dbReference type="Gene3D" id="3.40.50.720">
    <property type="entry name" value="NAD(P)-binding Rossmann-like Domain"/>
    <property type="match status" value="1"/>
</dbReference>
<dbReference type="Pfam" id="PF01370">
    <property type="entry name" value="Epimerase"/>
    <property type="match status" value="1"/>
</dbReference>
<dbReference type="InterPro" id="IPR014710">
    <property type="entry name" value="RmlC-like_jellyroll"/>
</dbReference>
<protein>
    <recommendedName>
        <fullName evidence="1">NAD-dependent epimerase/dehydratase domain-containing protein</fullName>
    </recommendedName>
</protein>
<dbReference type="GO" id="GO:0006556">
    <property type="term" value="P:S-adenosylmethionine biosynthetic process"/>
    <property type="evidence" value="ECO:0007669"/>
    <property type="project" value="TreeGrafter"/>
</dbReference>
<organism evidence="2">
    <name type="scientific">viral metagenome</name>
    <dbReference type="NCBI Taxonomy" id="1070528"/>
    <lineage>
        <taxon>unclassified sequences</taxon>
        <taxon>metagenomes</taxon>
        <taxon>organismal metagenomes</taxon>
    </lineage>
</organism>
<dbReference type="InterPro" id="IPR005913">
    <property type="entry name" value="dTDP_dehydrorham_reduct"/>
</dbReference>
<dbReference type="GO" id="GO:0048269">
    <property type="term" value="C:methionine adenosyltransferase complex"/>
    <property type="evidence" value="ECO:0007669"/>
    <property type="project" value="TreeGrafter"/>
</dbReference>
<dbReference type="InterPro" id="IPR011051">
    <property type="entry name" value="RmlC_Cupin_sf"/>
</dbReference>